<evidence type="ECO:0000256" key="6">
    <source>
        <dbReference type="RuleBase" id="RU003423"/>
    </source>
</evidence>
<feature type="compositionally biased region" description="Basic and acidic residues" evidence="7">
    <location>
        <begin position="94"/>
        <end position="129"/>
    </location>
</feature>
<dbReference type="PROSITE" id="PS51826">
    <property type="entry name" value="PSBD"/>
    <property type="match status" value="1"/>
</dbReference>
<dbReference type="GO" id="GO:0005737">
    <property type="term" value="C:cytoplasm"/>
    <property type="evidence" value="ECO:0007669"/>
    <property type="project" value="TreeGrafter"/>
</dbReference>
<dbReference type="InterPro" id="IPR014276">
    <property type="entry name" value="2-oxoglutarate_DH_E2"/>
</dbReference>
<proteinExistence type="inferred from homology"/>
<dbReference type="NCBIfam" id="TIGR02927">
    <property type="entry name" value="SucB_Actino"/>
    <property type="match status" value="1"/>
</dbReference>
<evidence type="ECO:0000256" key="2">
    <source>
        <dbReference type="ARBA" id="ARBA00007317"/>
    </source>
</evidence>
<evidence type="ECO:0000313" key="11">
    <source>
        <dbReference type="Proteomes" id="UP000285376"/>
    </source>
</evidence>
<dbReference type="AlphaFoldDB" id="A0A417Z758"/>
<organism evidence="10 11">
    <name type="scientific">Dermacoccus abyssi</name>
    <dbReference type="NCBI Taxonomy" id="322596"/>
    <lineage>
        <taxon>Bacteria</taxon>
        <taxon>Bacillati</taxon>
        <taxon>Actinomycetota</taxon>
        <taxon>Actinomycetes</taxon>
        <taxon>Micrococcales</taxon>
        <taxon>Dermacoccaceae</taxon>
        <taxon>Dermacoccus</taxon>
    </lineage>
</organism>
<dbReference type="RefSeq" id="WP_118913137.1">
    <property type="nucleotide sequence ID" value="NZ_CBCRVH010000004.1"/>
</dbReference>
<feature type="region of interest" description="Disordered" evidence="7">
    <location>
        <begin position="201"/>
        <end position="306"/>
    </location>
</feature>
<dbReference type="Gene3D" id="2.40.50.100">
    <property type="match status" value="2"/>
</dbReference>
<comment type="similarity">
    <text evidence="2 6">Belongs to the 2-oxoacid dehydrogenase family.</text>
</comment>
<dbReference type="EC" id="2.3.1.-" evidence="6"/>
<dbReference type="SUPFAM" id="SSF51230">
    <property type="entry name" value="Single hybrid motif"/>
    <property type="match status" value="2"/>
</dbReference>
<dbReference type="CDD" id="cd06849">
    <property type="entry name" value="lipoyl_domain"/>
    <property type="match status" value="2"/>
</dbReference>
<dbReference type="InterPro" id="IPR050743">
    <property type="entry name" value="2-oxoacid_DH_E2_comp"/>
</dbReference>
<keyword evidence="5 6" id="KW-0012">Acyltransferase</keyword>
<accession>A0A417Z758</accession>
<dbReference type="InterPro" id="IPR036625">
    <property type="entry name" value="E3-bd_dom_sf"/>
</dbReference>
<dbReference type="FunFam" id="3.30.559.10:FF:000007">
    <property type="entry name" value="Dihydrolipoamide acetyltransferase component of pyruvate dehydrogenase complex"/>
    <property type="match status" value="1"/>
</dbReference>
<comment type="cofactor">
    <cofactor evidence="1 6">
        <name>(R)-lipoate</name>
        <dbReference type="ChEBI" id="CHEBI:83088"/>
    </cofactor>
</comment>
<dbReference type="PROSITE" id="PS50968">
    <property type="entry name" value="BIOTINYL_LIPOYL"/>
    <property type="match status" value="2"/>
</dbReference>
<dbReference type="Proteomes" id="UP000285376">
    <property type="component" value="Unassembled WGS sequence"/>
</dbReference>
<feature type="domain" description="Peripheral subunit-binding (PSBD)" evidence="9">
    <location>
        <begin position="306"/>
        <end position="343"/>
    </location>
</feature>
<evidence type="ECO:0000256" key="4">
    <source>
        <dbReference type="ARBA" id="ARBA00022823"/>
    </source>
</evidence>
<feature type="region of interest" description="Disordered" evidence="7">
    <location>
        <begin position="70"/>
        <end position="153"/>
    </location>
</feature>
<dbReference type="SUPFAM" id="SSF47005">
    <property type="entry name" value="Peripheral subunit-binding domain of 2-oxo acid dehydrogenase complex"/>
    <property type="match status" value="1"/>
</dbReference>
<keyword evidence="3 6" id="KW-0808">Transferase</keyword>
<evidence type="ECO:0000313" key="10">
    <source>
        <dbReference type="EMBL" id="RHW46463.1"/>
    </source>
</evidence>
<dbReference type="InterPro" id="IPR023213">
    <property type="entry name" value="CAT-like_dom_sf"/>
</dbReference>
<gene>
    <name evidence="10" type="primary">sucB</name>
    <name evidence="10" type="ORF">D1832_06480</name>
</gene>
<dbReference type="InterPro" id="IPR001078">
    <property type="entry name" value="2-oxoacid_DH_actylTfrase"/>
</dbReference>
<dbReference type="GO" id="GO:0016407">
    <property type="term" value="F:acetyltransferase activity"/>
    <property type="evidence" value="ECO:0007669"/>
    <property type="project" value="TreeGrafter"/>
</dbReference>
<evidence type="ECO:0000256" key="1">
    <source>
        <dbReference type="ARBA" id="ARBA00001938"/>
    </source>
</evidence>
<dbReference type="Gene3D" id="4.10.320.10">
    <property type="entry name" value="E3-binding domain"/>
    <property type="match status" value="1"/>
</dbReference>
<protein>
    <recommendedName>
        <fullName evidence="6">Dihydrolipoamide acetyltransferase component of pyruvate dehydrogenase complex</fullName>
        <ecNumber evidence="6">2.3.1.-</ecNumber>
    </recommendedName>
</protein>
<sequence>MSDRVTMPALGESVTEGTVTRWLKNVGDTVAVDEPLLEVSTDKVDTEIPSPVAGTLQEILVEEDETVPVGADLAVVGDGEASGGSDSSDDSAEAEDKGEEKTEEAAEETSSEKESKSSDEEQKSEEPKQEAASSGGEVSGGEKVTMPALGESVTEGTITRWLKAEGDDVAVDEPLLEVSTDKVDTEVPSPVAGKLTKILVSEDETVPVGADLAVIGGEAGGSSDDSAESEEKAEQPQESVDSEKQDEAVEAAEDKSETSEPEKAPEAKDEPKEEPKQEAPAKESSSGDQGDKQQEASTKVDNSGTYVTPLVRKIAAENNIDLSSIKGTGVGGRIRKQDVLDAAKAASAPKEEAPAPAQESAAAAPAASATPQAAPQASAEAQAKRGTTEKMSRLRKVIAQRMVESLATSAQLTAVVEVDMTKVAATRARNKENFKSREGVNLSYLPFITTAVVEALKAFPQVNSSVDGENIVYHNAEHIGIAVDTPRGLLVPVVKDAGDLSIAGIAKKIADLAARTRDNKVTPDELGGGTFTISNIGSNGSLLDTPIINQPQVAILGTGAMTKRPVVVTDEFGNDSIAVRQMMYLVLTYDHRVVDGADAGRFLSAVKARLEEGAFEV</sequence>
<evidence type="ECO:0000259" key="9">
    <source>
        <dbReference type="PROSITE" id="PS51826"/>
    </source>
</evidence>
<name>A0A417Z758_9MICO</name>
<dbReference type="InterPro" id="IPR011053">
    <property type="entry name" value="Single_hybrid_motif"/>
</dbReference>
<feature type="domain" description="Lipoyl-binding" evidence="8">
    <location>
        <begin position="141"/>
        <end position="216"/>
    </location>
</feature>
<dbReference type="PANTHER" id="PTHR43178">
    <property type="entry name" value="DIHYDROLIPOAMIDE ACETYLTRANSFERASE COMPONENT OF PYRUVATE DEHYDROGENASE COMPLEX"/>
    <property type="match status" value="1"/>
</dbReference>
<feature type="compositionally biased region" description="Low complexity" evidence="7">
    <location>
        <begin position="77"/>
        <end position="86"/>
    </location>
</feature>
<dbReference type="SUPFAM" id="SSF52777">
    <property type="entry name" value="CoA-dependent acyltransferases"/>
    <property type="match status" value="1"/>
</dbReference>
<feature type="compositionally biased region" description="Low complexity" evidence="7">
    <location>
        <begin position="343"/>
        <end position="381"/>
    </location>
</feature>
<feature type="compositionally biased region" description="Basic and acidic residues" evidence="7">
    <location>
        <begin position="229"/>
        <end position="281"/>
    </location>
</feature>
<evidence type="ECO:0000256" key="5">
    <source>
        <dbReference type="ARBA" id="ARBA00023315"/>
    </source>
</evidence>
<dbReference type="InterPro" id="IPR004167">
    <property type="entry name" value="PSBD"/>
</dbReference>
<comment type="caution">
    <text evidence="10">The sequence shown here is derived from an EMBL/GenBank/DDBJ whole genome shotgun (WGS) entry which is preliminary data.</text>
</comment>
<evidence type="ECO:0000259" key="8">
    <source>
        <dbReference type="PROSITE" id="PS50968"/>
    </source>
</evidence>
<dbReference type="EMBL" id="QWLM01000005">
    <property type="protein sequence ID" value="RHW46463.1"/>
    <property type="molecule type" value="Genomic_DNA"/>
</dbReference>
<dbReference type="Pfam" id="PF00364">
    <property type="entry name" value="Biotin_lipoyl"/>
    <property type="match status" value="2"/>
</dbReference>
<feature type="region of interest" description="Disordered" evidence="7">
    <location>
        <begin position="343"/>
        <end position="390"/>
    </location>
</feature>
<feature type="compositionally biased region" description="Polar residues" evidence="7">
    <location>
        <begin position="295"/>
        <end position="306"/>
    </location>
</feature>
<dbReference type="GO" id="GO:0031405">
    <property type="term" value="F:lipoic acid binding"/>
    <property type="evidence" value="ECO:0007669"/>
    <property type="project" value="TreeGrafter"/>
</dbReference>
<dbReference type="Pfam" id="PF00198">
    <property type="entry name" value="2-oxoacid_dh"/>
    <property type="match status" value="1"/>
</dbReference>
<dbReference type="InterPro" id="IPR000089">
    <property type="entry name" value="Biotin_lipoyl"/>
</dbReference>
<dbReference type="InterPro" id="IPR003016">
    <property type="entry name" value="2-oxoA_DH_lipoyl-BS"/>
</dbReference>
<dbReference type="Pfam" id="PF02817">
    <property type="entry name" value="E3_binding"/>
    <property type="match status" value="1"/>
</dbReference>
<evidence type="ECO:0000256" key="3">
    <source>
        <dbReference type="ARBA" id="ARBA00022679"/>
    </source>
</evidence>
<evidence type="ECO:0000256" key="7">
    <source>
        <dbReference type="SAM" id="MobiDB-lite"/>
    </source>
</evidence>
<dbReference type="Gene3D" id="3.30.559.10">
    <property type="entry name" value="Chloramphenicol acetyltransferase-like domain"/>
    <property type="match status" value="1"/>
</dbReference>
<keyword evidence="4 6" id="KW-0450">Lipoyl</keyword>
<dbReference type="PROSITE" id="PS00189">
    <property type="entry name" value="LIPOYL"/>
    <property type="match status" value="2"/>
</dbReference>
<dbReference type="PANTHER" id="PTHR43178:SF5">
    <property type="entry name" value="LIPOAMIDE ACYLTRANSFERASE COMPONENT OF BRANCHED-CHAIN ALPHA-KETO ACID DEHYDROGENASE COMPLEX, MITOCHONDRIAL"/>
    <property type="match status" value="1"/>
</dbReference>
<reference evidence="10 11" key="1">
    <citation type="submission" date="2018-08" db="EMBL/GenBank/DDBJ databases">
        <title>Whole genome sequence analysis of Dermacoccus abyssi bacteria isolated from Deep Mariana trench Micromonospora spp reveals genes involved in the environmental adaptation and production of secondary metabolites.</title>
        <authorList>
            <person name="Abdel-Mageed W.M."/>
            <person name="Lehri B."/>
            <person name="Nouioui I."/>
            <person name="Goodfellow I."/>
            <person name="Jaspars M."/>
            <person name="Karlyshev A."/>
        </authorList>
    </citation>
    <scope>NUCLEOTIDE SEQUENCE [LARGE SCALE GENOMIC DNA]</scope>
    <source>
        <strain evidence="10 11">MT1.1</strain>
    </source>
</reference>
<feature type="domain" description="Lipoyl-binding" evidence="8">
    <location>
        <begin position="2"/>
        <end position="77"/>
    </location>
</feature>